<gene>
    <name evidence="2" type="ORF">ABB37_02872</name>
</gene>
<keyword evidence="3" id="KW-1185">Reference proteome</keyword>
<dbReference type="EMBL" id="LGTL01000004">
    <property type="protein sequence ID" value="KPA83181.1"/>
    <property type="molecule type" value="Genomic_DNA"/>
</dbReference>
<dbReference type="AlphaFoldDB" id="A0A0N0DXT5"/>
<reference evidence="2 3" key="1">
    <citation type="submission" date="2015-07" db="EMBL/GenBank/DDBJ databases">
        <title>High-quality genome of monoxenous trypanosomatid Leptomonas pyrrhocoris.</title>
        <authorList>
            <person name="Flegontov P."/>
            <person name="Butenko A."/>
            <person name="Firsov S."/>
            <person name="Vlcek C."/>
            <person name="Logacheva M.D."/>
            <person name="Field M."/>
            <person name="Filatov D."/>
            <person name="Flegontova O."/>
            <person name="Gerasimov E."/>
            <person name="Jackson A.P."/>
            <person name="Kelly S."/>
            <person name="Opperdoes F."/>
            <person name="O'Reilly A."/>
            <person name="Votypka J."/>
            <person name="Yurchenko V."/>
            <person name="Lukes J."/>
        </authorList>
    </citation>
    <scope>NUCLEOTIDE SEQUENCE [LARGE SCALE GENOMIC DNA]</scope>
    <source>
        <strain evidence="2">H10</strain>
    </source>
</reference>
<feature type="region of interest" description="Disordered" evidence="1">
    <location>
        <begin position="113"/>
        <end position="134"/>
    </location>
</feature>
<name>A0A0N0DXT5_LEPPY</name>
<proteinExistence type="predicted"/>
<dbReference type="OMA" id="IIFRWIT"/>
<protein>
    <submittedName>
        <fullName evidence="2">Uncharacterized protein</fullName>
    </submittedName>
</protein>
<dbReference type="VEuPathDB" id="TriTrypDB:LpyrH10_04_4220"/>
<evidence type="ECO:0000313" key="2">
    <source>
        <dbReference type="EMBL" id="KPA83182.1"/>
    </source>
</evidence>
<evidence type="ECO:0000256" key="1">
    <source>
        <dbReference type="SAM" id="MobiDB-lite"/>
    </source>
</evidence>
<dbReference type="GeneID" id="26903163"/>
<dbReference type="EMBL" id="LGTL01000004">
    <property type="protein sequence ID" value="KPA83182.1"/>
    <property type="molecule type" value="Genomic_DNA"/>
</dbReference>
<sequence>MAESSWLRSVLALVATVLCLTMAVVPVLTAAAATYAPPPFPSFEKFFAQQFRVSVMTQSYGVFNASLRMRGSMNFPERVQGELIPLGVPRLNSDTQTPLPHFQRVRNVEDDKLSDLPVTLPGKKDANAAASGEEERPSLFALDLQLLHSDSPQVKAQVYYLPAEVMALRSQREAMSEGSVAPAATVDFAFRVEARQMSNNPLSDTAALARVSAATMATGRQKATEAVTEAGEATSAAAAAAAPETVSNGDVIFRWITEHEFSAVFFIPVRSAADKDGAAASHLERVWVYGYTAPSPDVFDRKQRQVPWYQKYVMLSVALVGFVVQIISGWTEGKTKALNAVELEHRQKMLKEEKMEKALKEQGRQNKKKK</sequence>
<accession>A0A0N0DXT5</accession>
<dbReference type="OrthoDB" id="272671at2759"/>
<comment type="caution">
    <text evidence="2">The sequence shown here is derived from an EMBL/GenBank/DDBJ whole genome shotgun (WGS) entry which is preliminary data.</text>
</comment>
<dbReference type="Proteomes" id="UP000037923">
    <property type="component" value="Unassembled WGS sequence"/>
</dbReference>
<dbReference type="RefSeq" id="XP_015661620.1">
    <property type="nucleotide sequence ID" value="XM_015800018.1"/>
</dbReference>
<dbReference type="RefSeq" id="XP_015661621.1">
    <property type="nucleotide sequence ID" value="XM_015800019.1"/>
</dbReference>
<organism evidence="2 3">
    <name type="scientific">Leptomonas pyrrhocoris</name>
    <name type="common">Firebug parasite</name>
    <dbReference type="NCBI Taxonomy" id="157538"/>
    <lineage>
        <taxon>Eukaryota</taxon>
        <taxon>Discoba</taxon>
        <taxon>Euglenozoa</taxon>
        <taxon>Kinetoplastea</taxon>
        <taxon>Metakinetoplastina</taxon>
        <taxon>Trypanosomatida</taxon>
        <taxon>Trypanosomatidae</taxon>
        <taxon>Leishmaniinae</taxon>
        <taxon>Leptomonas</taxon>
    </lineage>
</organism>
<evidence type="ECO:0000313" key="3">
    <source>
        <dbReference type="Proteomes" id="UP000037923"/>
    </source>
</evidence>